<gene>
    <name evidence="2" type="ORF">GCM10007388_10020</name>
</gene>
<dbReference type="PROSITE" id="PS51819">
    <property type="entry name" value="VOC"/>
    <property type="match status" value="1"/>
</dbReference>
<dbReference type="Gene3D" id="3.30.720.110">
    <property type="match status" value="1"/>
</dbReference>
<dbReference type="PANTHER" id="PTHR34109:SF1">
    <property type="entry name" value="VOC DOMAIN-CONTAINING PROTEIN"/>
    <property type="match status" value="1"/>
</dbReference>
<dbReference type="Gene3D" id="3.30.720.120">
    <property type="match status" value="1"/>
</dbReference>
<comment type="caution">
    <text evidence="2">The sequence shown here is derived from an EMBL/GenBank/DDBJ whole genome shotgun (WGS) entry which is preliminary data.</text>
</comment>
<dbReference type="InterPro" id="IPR037523">
    <property type="entry name" value="VOC_core"/>
</dbReference>
<dbReference type="RefSeq" id="WP_229466613.1">
    <property type="nucleotide sequence ID" value="NZ_BMWW01000001.1"/>
</dbReference>
<reference evidence="2" key="1">
    <citation type="journal article" date="2014" name="Int. J. Syst. Evol. Microbiol.">
        <title>Complete genome sequence of Corynebacterium casei LMG S-19264T (=DSM 44701T), isolated from a smear-ripened cheese.</title>
        <authorList>
            <consortium name="US DOE Joint Genome Institute (JGI-PGF)"/>
            <person name="Walter F."/>
            <person name="Albersmeier A."/>
            <person name="Kalinowski J."/>
            <person name="Ruckert C."/>
        </authorList>
    </citation>
    <scope>NUCLEOTIDE SEQUENCE</scope>
    <source>
        <strain evidence="2">KCTC 12344</strain>
    </source>
</reference>
<evidence type="ECO:0000259" key="1">
    <source>
        <dbReference type="PROSITE" id="PS51819"/>
    </source>
</evidence>
<evidence type="ECO:0000313" key="2">
    <source>
        <dbReference type="EMBL" id="GGY79028.1"/>
    </source>
</evidence>
<dbReference type="AlphaFoldDB" id="A0AA87Y4J9"/>
<accession>A0AA87Y4J9</accession>
<dbReference type="CDD" id="cd07246">
    <property type="entry name" value="VOC_like"/>
    <property type="match status" value="1"/>
</dbReference>
<dbReference type="PANTHER" id="PTHR34109">
    <property type="entry name" value="BNAUNNG04460D PROTEIN-RELATED"/>
    <property type="match status" value="1"/>
</dbReference>
<protein>
    <submittedName>
        <fullName evidence="2">Glyoxalase</fullName>
    </submittedName>
</protein>
<dbReference type="Proteomes" id="UP000619512">
    <property type="component" value="Unassembled WGS sequence"/>
</dbReference>
<dbReference type="EMBL" id="BMWW01000001">
    <property type="protein sequence ID" value="GGY79028.1"/>
    <property type="molecule type" value="Genomic_DNA"/>
</dbReference>
<dbReference type="InterPro" id="IPR004360">
    <property type="entry name" value="Glyas_Fos-R_dOase_dom"/>
</dbReference>
<organism evidence="2 3">
    <name type="scientific">Pseudoduganella plicata</name>
    <dbReference type="NCBI Taxonomy" id="321984"/>
    <lineage>
        <taxon>Bacteria</taxon>
        <taxon>Pseudomonadati</taxon>
        <taxon>Pseudomonadota</taxon>
        <taxon>Betaproteobacteria</taxon>
        <taxon>Burkholderiales</taxon>
        <taxon>Oxalobacteraceae</taxon>
        <taxon>Telluria group</taxon>
        <taxon>Pseudoduganella</taxon>
    </lineage>
</organism>
<proteinExistence type="predicted"/>
<name>A0AA87Y4J9_9BURK</name>
<feature type="domain" description="VOC" evidence="1">
    <location>
        <begin position="16"/>
        <end position="141"/>
    </location>
</feature>
<evidence type="ECO:0000313" key="3">
    <source>
        <dbReference type="Proteomes" id="UP000619512"/>
    </source>
</evidence>
<dbReference type="Pfam" id="PF00903">
    <property type="entry name" value="Glyoxalase"/>
    <property type="match status" value="1"/>
</dbReference>
<dbReference type="SUPFAM" id="SSF54593">
    <property type="entry name" value="Glyoxalase/Bleomycin resistance protein/Dihydroxybiphenyl dioxygenase"/>
    <property type="match status" value="1"/>
</dbReference>
<reference evidence="2" key="2">
    <citation type="submission" date="2022-12" db="EMBL/GenBank/DDBJ databases">
        <authorList>
            <person name="Sun Q."/>
            <person name="Kim S."/>
        </authorList>
    </citation>
    <scope>NUCLEOTIDE SEQUENCE</scope>
    <source>
        <strain evidence="2">KCTC 12344</strain>
    </source>
</reference>
<sequence>MNDAMHDGNKIPPVTGILTPHLVCNDASAAIAFYQKAFGAVEQVRMPAQDGSGKLMHAMIRIGDASLMLADEFPEWGSVGPLTLKGTPVTLHLNVPDVDSAFQRALDAGATTKMPVTDMFWGDRYGVLTDPFGHDWSMATHLRDVTVEEAIEASKQQMCGEAAVAQ</sequence>
<dbReference type="InterPro" id="IPR029068">
    <property type="entry name" value="Glyas_Bleomycin-R_OHBP_Dase"/>
</dbReference>